<dbReference type="RefSeq" id="XP_058335828.1">
    <property type="nucleotide sequence ID" value="XM_058469797.1"/>
</dbReference>
<dbReference type="GeneID" id="83197100"/>
<sequence>MTTARQSRINPTTATKLHPPTADTLIDEIQDAYEIAKDEFEIATESTDGGTIYAASDRDSARDALNDLCAIYYRYAAKPGEEDTGIMLRSGKYVSGSEMGEEVPGVDAVTAFKTEDVPQEVKDEVRRRVGQRIRELRNAVELLEERATEE</sequence>
<reference evidence="2" key="1">
    <citation type="submission" date="2022-11" db="EMBL/GenBank/DDBJ databases">
        <authorList>
            <person name="Petersen C."/>
        </authorList>
    </citation>
    <scope>NUCLEOTIDE SEQUENCE</scope>
    <source>
        <strain evidence="2">IBT 19713</strain>
    </source>
</reference>
<evidence type="ECO:0000256" key="1">
    <source>
        <dbReference type="SAM" id="MobiDB-lite"/>
    </source>
</evidence>
<dbReference type="Proteomes" id="UP001150941">
    <property type="component" value="Unassembled WGS sequence"/>
</dbReference>
<organism evidence="2 3">
    <name type="scientific">Penicillium chermesinum</name>
    <dbReference type="NCBI Taxonomy" id="63820"/>
    <lineage>
        <taxon>Eukaryota</taxon>
        <taxon>Fungi</taxon>
        <taxon>Dikarya</taxon>
        <taxon>Ascomycota</taxon>
        <taxon>Pezizomycotina</taxon>
        <taxon>Eurotiomycetes</taxon>
        <taxon>Eurotiomycetidae</taxon>
        <taxon>Eurotiales</taxon>
        <taxon>Aspergillaceae</taxon>
        <taxon>Penicillium</taxon>
    </lineage>
</organism>
<feature type="region of interest" description="Disordered" evidence="1">
    <location>
        <begin position="1"/>
        <end position="22"/>
    </location>
</feature>
<dbReference type="EMBL" id="JAPQKS010000001">
    <property type="protein sequence ID" value="KAJ5249049.1"/>
    <property type="molecule type" value="Genomic_DNA"/>
</dbReference>
<proteinExistence type="predicted"/>
<reference evidence="2" key="2">
    <citation type="journal article" date="2023" name="IMA Fungus">
        <title>Comparative genomic study of the Penicillium genus elucidates a diverse pangenome and 15 lateral gene transfer events.</title>
        <authorList>
            <person name="Petersen C."/>
            <person name="Sorensen T."/>
            <person name="Nielsen M.R."/>
            <person name="Sondergaard T.E."/>
            <person name="Sorensen J.L."/>
            <person name="Fitzpatrick D.A."/>
            <person name="Frisvad J.C."/>
            <person name="Nielsen K.L."/>
        </authorList>
    </citation>
    <scope>NUCLEOTIDE SEQUENCE</scope>
    <source>
        <strain evidence="2">IBT 19713</strain>
    </source>
</reference>
<gene>
    <name evidence="2" type="ORF">N7468_000500</name>
</gene>
<dbReference type="AlphaFoldDB" id="A0A9W9TYX2"/>
<protein>
    <submittedName>
        <fullName evidence="2">Uncharacterized protein</fullName>
    </submittedName>
</protein>
<accession>A0A9W9TYX2</accession>
<feature type="compositionally biased region" description="Polar residues" evidence="1">
    <location>
        <begin position="1"/>
        <end position="15"/>
    </location>
</feature>
<evidence type="ECO:0000313" key="3">
    <source>
        <dbReference type="Proteomes" id="UP001150941"/>
    </source>
</evidence>
<dbReference type="OrthoDB" id="273230at2759"/>
<comment type="caution">
    <text evidence="2">The sequence shown here is derived from an EMBL/GenBank/DDBJ whole genome shotgun (WGS) entry which is preliminary data.</text>
</comment>
<evidence type="ECO:0000313" key="2">
    <source>
        <dbReference type="EMBL" id="KAJ5249049.1"/>
    </source>
</evidence>
<name>A0A9W9TYX2_9EURO</name>
<keyword evidence="3" id="KW-1185">Reference proteome</keyword>